<feature type="region of interest" description="Disordered" evidence="1">
    <location>
        <begin position="1"/>
        <end position="27"/>
    </location>
</feature>
<accession>A0A4Q4PW86</accession>
<dbReference type="AlphaFoldDB" id="A0A4Q4PW86"/>
<evidence type="ECO:0000256" key="1">
    <source>
        <dbReference type="SAM" id="MobiDB-lite"/>
    </source>
</evidence>
<feature type="compositionally biased region" description="Polar residues" evidence="1">
    <location>
        <begin position="7"/>
        <end position="21"/>
    </location>
</feature>
<proteinExistence type="predicted"/>
<feature type="region of interest" description="Disordered" evidence="1">
    <location>
        <begin position="182"/>
        <end position="201"/>
    </location>
</feature>
<reference evidence="3" key="1">
    <citation type="journal article" date="2019" name="bioRxiv">
        <title>Genomics, evolutionary history and diagnostics of the Alternaria alternata species group including apple and Asian pear pathotypes.</title>
        <authorList>
            <person name="Armitage A.D."/>
            <person name="Cockerton H.M."/>
            <person name="Sreenivasaprasad S."/>
            <person name="Woodhall J.W."/>
            <person name="Lane C.R."/>
            <person name="Harrison R.J."/>
            <person name="Clarkson J.P."/>
        </authorList>
    </citation>
    <scope>NUCLEOTIDE SEQUENCE [LARGE SCALE GENOMIC DNA]</scope>
    <source>
        <strain evidence="3">RGR 97.0016</strain>
    </source>
</reference>
<dbReference type="EMBL" id="PEJP01000130">
    <property type="protein sequence ID" value="RYO22984.1"/>
    <property type="molecule type" value="Genomic_DNA"/>
</dbReference>
<name>A0A4Q4PW86_9PLEO</name>
<gene>
    <name evidence="2" type="ORF">AA0113_g12745</name>
</gene>
<sequence length="201" mass="22811">MHRHLQAAQNEIGNTQRQVAATEQELQRERQDHELLNQQFAELQECHFKLLKEYEGSERLCKDLRRSAQDSKTFADEVARRVKGLVNSPQTRLARGKAGELDNDQSISAMILESAKNALLVEAVSGQHSEDEHFTKLKHVMDQNVELQQRNMALSKQVETLSQQVEEEKNELASLNKALELAAEGGRRKKPRRGKMSASKG</sequence>
<keyword evidence="3" id="KW-1185">Reference proteome</keyword>
<comment type="caution">
    <text evidence="2">The sequence shown here is derived from an EMBL/GenBank/DDBJ whole genome shotgun (WGS) entry which is preliminary data.</text>
</comment>
<protein>
    <submittedName>
        <fullName evidence="2">Uncharacterized protein</fullName>
    </submittedName>
</protein>
<evidence type="ECO:0000313" key="3">
    <source>
        <dbReference type="Proteomes" id="UP000293823"/>
    </source>
</evidence>
<dbReference type="Proteomes" id="UP000293823">
    <property type="component" value="Unassembled WGS sequence"/>
</dbReference>
<evidence type="ECO:0000313" key="2">
    <source>
        <dbReference type="EMBL" id="RYO22984.1"/>
    </source>
</evidence>
<dbReference type="OrthoDB" id="3776557at2759"/>
<organism evidence="2 3">
    <name type="scientific">Alternaria arborescens</name>
    <dbReference type="NCBI Taxonomy" id="156630"/>
    <lineage>
        <taxon>Eukaryota</taxon>
        <taxon>Fungi</taxon>
        <taxon>Dikarya</taxon>
        <taxon>Ascomycota</taxon>
        <taxon>Pezizomycotina</taxon>
        <taxon>Dothideomycetes</taxon>
        <taxon>Pleosporomycetidae</taxon>
        <taxon>Pleosporales</taxon>
        <taxon>Pleosporineae</taxon>
        <taxon>Pleosporaceae</taxon>
        <taxon>Alternaria</taxon>
        <taxon>Alternaria sect. Alternaria</taxon>
    </lineage>
</organism>